<dbReference type="SUPFAM" id="SSF46565">
    <property type="entry name" value="Chaperone J-domain"/>
    <property type="match status" value="1"/>
</dbReference>
<dbReference type="GO" id="GO:0051087">
    <property type="term" value="F:protein-folding chaperone binding"/>
    <property type="evidence" value="ECO:0007669"/>
    <property type="project" value="TreeGrafter"/>
</dbReference>
<feature type="compositionally biased region" description="Pro residues" evidence="2">
    <location>
        <begin position="111"/>
        <end position="126"/>
    </location>
</feature>
<gene>
    <name evidence="5" type="ORF">PTSG_02133</name>
</gene>
<dbReference type="OMA" id="VETITEC"/>
<protein>
    <recommendedName>
        <fullName evidence="4">J domain-containing protein</fullName>
    </recommendedName>
</protein>
<reference evidence="5" key="1">
    <citation type="submission" date="2009-08" db="EMBL/GenBank/DDBJ databases">
        <title>Annotation of Salpingoeca rosetta.</title>
        <authorList>
            <consortium name="The Broad Institute Genome Sequencing Platform"/>
            <person name="Russ C."/>
            <person name="Cuomo C."/>
            <person name="Burger G."/>
            <person name="Gray M.W."/>
            <person name="Holland P.W.H."/>
            <person name="King N."/>
            <person name="Lang F.B.F."/>
            <person name="Roger A.J."/>
            <person name="Ruiz-Trillo I."/>
            <person name="Young S.K."/>
            <person name="Zeng Q."/>
            <person name="Gargeya S."/>
            <person name="Alvarado L."/>
            <person name="Berlin A."/>
            <person name="Chapman S.B."/>
            <person name="Chen Z."/>
            <person name="Freedman E."/>
            <person name="Gellesch M."/>
            <person name="Goldberg J."/>
            <person name="Griggs A."/>
            <person name="Gujja S."/>
            <person name="Heilman E."/>
            <person name="Heiman D."/>
            <person name="Howarth C."/>
            <person name="Mehta T."/>
            <person name="Neiman D."/>
            <person name="Pearson M."/>
            <person name="Roberts A."/>
            <person name="Saif S."/>
            <person name="Shea T."/>
            <person name="Shenoy N."/>
            <person name="Sisk P."/>
            <person name="Stolte C."/>
            <person name="Sykes S."/>
            <person name="White J."/>
            <person name="Yandava C."/>
            <person name="Haas B."/>
            <person name="Nusbaum C."/>
            <person name="Birren B."/>
        </authorList>
    </citation>
    <scope>NUCLEOTIDE SEQUENCE</scope>
    <source>
        <strain evidence="5">ATCC 50818</strain>
    </source>
</reference>
<dbReference type="Proteomes" id="UP000007799">
    <property type="component" value="Unassembled WGS sequence"/>
</dbReference>
<dbReference type="STRING" id="946362.F2U1A9"/>
<feature type="compositionally biased region" description="Basic residues" evidence="2">
    <location>
        <begin position="243"/>
        <end position="252"/>
    </location>
</feature>
<dbReference type="GO" id="GO:0036503">
    <property type="term" value="P:ERAD pathway"/>
    <property type="evidence" value="ECO:0007669"/>
    <property type="project" value="TreeGrafter"/>
</dbReference>
<keyword evidence="3" id="KW-0732">Signal</keyword>
<evidence type="ECO:0000256" key="2">
    <source>
        <dbReference type="SAM" id="MobiDB-lite"/>
    </source>
</evidence>
<feature type="region of interest" description="Disordered" evidence="2">
    <location>
        <begin position="235"/>
        <end position="255"/>
    </location>
</feature>
<feature type="signal peptide" evidence="3">
    <location>
        <begin position="1"/>
        <end position="25"/>
    </location>
</feature>
<dbReference type="InterPro" id="IPR051948">
    <property type="entry name" value="Hsp70_co-chaperone_J-domain"/>
</dbReference>
<dbReference type="InterPro" id="IPR001623">
    <property type="entry name" value="DnaJ_domain"/>
</dbReference>
<keyword evidence="1" id="KW-0143">Chaperone</keyword>
<dbReference type="AlphaFoldDB" id="F2U1A9"/>
<dbReference type="Pfam" id="PF00226">
    <property type="entry name" value="DnaJ"/>
    <property type="match status" value="1"/>
</dbReference>
<proteinExistence type="predicted"/>
<dbReference type="PROSITE" id="PS50076">
    <property type="entry name" value="DNAJ_2"/>
    <property type="match status" value="1"/>
</dbReference>
<dbReference type="PANTHER" id="PTHR44360">
    <property type="entry name" value="DNAJ HOMOLOG SUBFAMILY B MEMBER 9"/>
    <property type="match status" value="1"/>
</dbReference>
<evidence type="ECO:0000259" key="4">
    <source>
        <dbReference type="PROSITE" id="PS50076"/>
    </source>
</evidence>
<organism evidence="5 6">
    <name type="scientific">Salpingoeca rosetta (strain ATCC 50818 / BSB-021)</name>
    <dbReference type="NCBI Taxonomy" id="946362"/>
    <lineage>
        <taxon>Eukaryota</taxon>
        <taxon>Choanoflagellata</taxon>
        <taxon>Craspedida</taxon>
        <taxon>Salpingoecidae</taxon>
        <taxon>Salpingoeca</taxon>
    </lineage>
</organism>
<dbReference type="GO" id="GO:0051787">
    <property type="term" value="F:misfolded protein binding"/>
    <property type="evidence" value="ECO:0007669"/>
    <property type="project" value="TreeGrafter"/>
</dbReference>
<dbReference type="GO" id="GO:0005783">
    <property type="term" value="C:endoplasmic reticulum"/>
    <property type="evidence" value="ECO:0007669"/>
    <property type="project" value="TreeGrafter"/>
</dbReference>
<dbReference type="PROSITE" id="PS00636">
    <property type="entry name" value="DNAJ_1"/>
    <property type="match status" value="1"/>
</dbReference>
<dbReference type="KEGG" id="sre:PTSG_02133"/>
<dbReference type="PANTHER" id="PTHR44360:SF1">
    <property type="entry name" value="DNAJ HOMOLOG SUBFAMILY B MEMBER 9"/>
    <property type="match status" value="1"/>
</dbReference>
<evidence type="ECO:0000256" key="1">
    <source>
        <dbReference type="ARBA" id="ARBA00023186"/>
    </source>
</evidence>
<dbReference type="EMBL" id="GL832959">
    <property type="protein sequence ID" value="EGD81411.1"/>
    <property type="molecule type" value="Genomic_DNA"/>
</dbReference>
<feature type="chain" id="PRO_5003286996" description="J domain-containing protein" evidence="3">
    <location>
        <begin position="26"/>
        <end position="274"/>
    </location>
</feature>
<dbReference type="eggNOG" id="KOG0722">
    <property type="taxonomic scope" value="Eukaryota"/>
</dbReference>
<accession>F2U1A9</accession>
<feature type="region of interest" description="Disordered" evidence="2">
    <location>
        <begin position="101"/>
        <end position="127"/>
    </location>
</feature>
<dbReference type="PRINTS" id="PR00625">
    <property type="entry name" value="JDOMAIN"/>
</dbReference>
<dbReference type="SMART" id="SM00271">
    <property type="entry name" value="DnaJ"/>
    <property type="match status" value="1"/>
</dbReference>
<dbReference type="InParanoid" id="F2U1A9"/>
<dbReference type="GeneID" id="16077206"/>
<evidence type="ECO:0000313" key="5">
    <source>
        <dbReference type="EMBL" id="EGD81411.1"/>
    </source>
</evidence>
<name>F2U1A9_SALR5</name>
<dbReference type="InterPro" id="IPR036869">
    <property type="entry name" value="J_dom_sf"/>
</dbReference>
<sequence length="274" mass="30549">MMRLLVVVVAGLLLVASSLSPGCDASDPRNHYEMLGLARDCARSAVRRAFRQLALKYHPDKNPDPEEQKMFITIAAAYETLNDKALRAQYDAMIGPGGVDPNYMTRRGPSGAPPPSGPAPPPPPPFDYEAFFRKFDDVLREHAETHLNAVKQAGIDPSGVADHLKQHLRDHMKKHQDANRAHAMAVQQANAHHNHGHNHGQRKYEQPREDLLLEGLFDDVDEDEEKVFQQHLATMKSSEAHGKHSKSSRKCTTKVVETDGKVETITECVETTEE</sequence>
<dbReference type="InterPro" id="IPR018253">
    <property type="entry name" value="DnaJ_domain_CS"/>
</dbReference>
<keyword evidence="6" id="KW-1185">Reference proteome</keyword>
<evidence type="ECO:0000256" key="3">
    <source>
        <dbReference type="SAM" id="SignalP"/>
    </source>
</evidence>
<dbReference type="OrthoDB" id="10250354at2759"/>
<dbReference type="Gene3D" id="1.10.287.110">
    <property type="entry name" value="DnaJ domain"/>
    <property type="match status" value="1"/>
</dbReference>
<feature type="domain" description="J" evidence="4">
    <location>
        <begin position="30"/>
        <end position="94"/>
    </location>
</feature>
<evidence type="ECO:0000313" key="6">
    <source>
        <dbReference type="Proteomes" id="UP000007799"/>
    </source>
</evidence>
<dbReference type="CDD" id="cd06257">
    <property type="entry name" value="DnaJ"/>
    <property type="match status" value="1"/>
</dbReference>
<dbReference type="RefSeq" id="XP_004996615.1">
    <property type="nucleotide sequence ID" value="XM_004996558.1"/>
</dbReference>